<dbReference type="AlphaFoldDB" id="A0A117LGI4"/>
<feature type="transmembrane region" description="Helical" evidence="1">
    <location>
        <begin position="44"/>
        <end position="61"/>
    </location>
</feature>
<organism evidence="2 3">
    <name type="scientific">Anaerolinea thermophila</name>
    <dbReference type="NCBI Taxonomy" id="167964"/>
    <lineage>
        <taxon>Bacteria</taxon>
        <taxon>Bacillati</taxon>
        <taxon>Chloroflexota</taxon>
        <taxon>Anaerolineae</taxon>
        <taxon>Anaerolineales</taxon>
        <taxon>Anaerolineaceae</taxon>
        <taxon>Anaerolinea</taxon>
    </lineage>
</organism>
<dbReference type="EMBL" id="LGFU01000105">
    <property type="protein sequence ID" value="KUK45955.1"/>
    <property type="molecule type" value="Genomic_DNA"/>
</dbReference>
<dbReference type="SUPFAM" id="SSF82784">
    <property type="entry name" value="OsmC-like"/>
    <property type="match status" value="1"/>
</dbReference>
<name>A0A117LGI4_9CHLR</name>
<sequence>MESKVVWKGGMAFTGSVAGSGYLIPLDSDEEVGGRDLGFRPLQLFAIGLVGCTGMDVISILQKKRVEVTDFEVSAEIERAEQHPKIFTKILLTYKVTGKNIYRKDVERAVELSENKYCPAQAMLVKSAEISHQIIIEEKE</sequence>
<dbReference type="PANTHER" id="PTHR34352">
    <property type="entry name" value="PROTEIN YHFA"/>
    <property type="match status" value="1"/>
</dbReference>
<keyword evidence="1" id="KW-1133">Transmembrane helix</keyword>
<protein>
    <recommendedName>
        <fullName evidence="4">OsmC family protein</fullName>
    </recommendedName>
</protein>
<dbReference type="Pfam" id="PF02566">
    <property type="entry name" value="OsmC"/>
    <property type="match status" value="1"/>
</dbReference>
<comment type="caution">
    <text evidence="2">The sequence shown here is derived from an EMBL/GenBank/DDBJ whole genome shotgun (WGS) entry which is preliminary data.</text>
</comment>
<keyword evidence="1" id="KW-0812">Transmembrane</keyword>
<proteinExistence type="predicted"/>
<keyword evidence="1" id="KW-0472">Membrane</keyword>
<dbReference type="PANTHER" id="PTHR34352:SF1">
    <property type="entry name" value="PROTEIN YHFA"/>
    <property type="match status" value="1"/>
</dbReference>
<accession>A0A117LGI4</accession>
<dbReference type="Gene3D" id="3.30.300.20">
    <property type="match status" value="1"/>
</dbReference>
<dbReference type="InterPro" id="IPR003718">
    <property type="entry name" value="OsmC/Ohr_fam"/>
</dbReference>
<reference evidence="2 3" key="1">
    <citation type="journal article" date="2015" name="MBio">
        <title>Genome-Resolved Metagenomic Analysis Reveals Roles for Candidate Phyla and Other Microbial Community Members in Biogeochemical Transformations in Oil Reservoirs.</title>
        <authorList>
            <person name="Hu P."/>
            <person name="Tom L."/>
            <person name="Singh A."/>
            <person name="Thomas B.C."/>
            <person name="Baker B.J."/>
            <person name="Piceno Y.M."/>
            <person name="Andersen G.L."/>
            <person name="Banfield J.F."/>
        </authorList>
    </citation>
    <scope>NUCLEOTIDE SEQUENCE [LARGE SCALE GENOMIC DNA]</scope>
    <source>
        <strain evidence="2">46_16</strain>
    </source>
</reference>
<evidence type="ECO:0008006" key="4">
    <source>
        <dbReference type="Google" id="ProtNLM"/>
    </source>
</evidence>
<feature type="transmembrane region" description="Helical" evidence="1">
    <location>
        <begin position="5"/>
        <end position="24"/>
    </location>
</feature>
<gene>
    <name evidence="2" type="ORF">XD73_1170</name>
</gene>
<dbReference type="Proteomes" id="UP000064249">
    <property type="component" value="Unassembled WGS sequence"/>
</dbReference>
<dbReference type="InterPro" id="IPR015946">
    <property type="entry name" value="KH_dom-like_a/b"/>
</dbReference>
<evidence type="ECO:0000256" key="1">
    <source>
        <dbReference type="SAM" id="Phobius"/>
    </source>
</evidence>
<evidence type="ECO:0000313" key="2">
    <source>
        <dbReference type="EMBL" id="KUK45955.1"/>
    </source>
</evidence>
<evidence type="ECO:0000313" key="3">
    <source>
        <dbReference type="Proteomes" id="UP000064249"/>
    </source>
</evidence>
<dbReference type="PATRIC" id="fig|167964.4.peg.1207"/>
<dbReference type="InterPro" id="IPR036102">
    <property type="entry name" value="OsmC/Ohrsf"/>
</dbReference>